<dbReference type="InterPro" id="IPR013762">
    <property type="entry name" value="Integrase-like_cat_sf"/>
</dbReference>
<evidence type="ECO:0000313" key="2">
    <source>
        <dbReference type="EMBL" id="NYI99244.1"/>
    </source>
</evidence>
<keyword evidence="1" id="KW-0233">DNA recombination</keyword>
<comment type="caution">
    <text evidence="2">The sequence shown here is derived from an EMBL/GenBank/DDBJ whole genome shotgun (WGS) entry which is preliminary data.</text>
</comment>
<dbReference type="RefSeq" id="WP_308118615.1">
    <property type="nucleotide sequence ID" value="NZ_JACCFO010000001.1"/>
</dbReference>
<dbReference type="InterPro" id="IPR011010">
    <property type="entry name" value="DNA_brk_join_enz"/>
</dbReference>
<name>A0A853BW17_9ACTN</name>
<proteinExistence type="predicted"/>
<organism evidence="2 3">
    <name type="scientific">Streptomonospora nanhaiensis</name>
    <dbReference type="NCBI Taxonomy" id="1323731"/>
    <lineage>
        <taxon>Bacteria</taxon>
        <taxon>Bacillati</taxon>
        <taxon>Actinomycetota</taxon>
        <taxon>Actinomycetes</taxon>
        <taxon>Streptosporangiales</taxon>
        <taxon>Nocardiopsidaceae</taxon>
        <taxon>Streptomonospora</taxon>
    </lineage>
</organism>
<dbReference type="GO" id="GO:0006310">
    <property type="term" value="P:DNA recombination"/>
    <property type="evidence" value="ECO:0007669"/>
    <property type="project" value="UniProtKB-KW"/>
</dbReference>
<evidence type="ECO:0000313" key="3">
    <source>
        <dbReference type="Proteomes" id="UP000575985"/>
    </source>
</evidence>
<reference evidence="2 3" key="1">
    <citation type="submission" date="2020-07" db="EMBL/GenBank/DDBJ databases">
        <title>Sequencing the genomes of 1000 actinobacteria strains.</title>
        <authorList>
            <person name="Klenk H.-P."/>
        </authorList>
    </citation>
    <scope>NUCLEOTIDE SEQUENCE [LARGE SCALE GENOMIC DNA]</scope>
    <source>
        <strain evidence="2 3">DSM 45927</strain>
    </source>
</reference>
<accession>A0A853BW17</accession>
<dbReference type="GO" id="GO:0015074">
    <property type="term" value="P:DNA integration"/>
    <property type="evidence" value="ECO:0007669"/>
    <property type="project" value="InterPro"/>
</dbReference>
<dbReference type="EMBL" id="JACCFO010000001">
    <property type="protein sequence ID" value="NYI99244.1"/>
    <property type="molecule type" value="Genomic_DNA"/>
</dbReference>
<dbReference type="Proteomes" id="UP000575985">
    <property type="component" value="Unassembled WGS sequence"/>
</dbReference>
<evidence type="ECO:0000256" key="1">
    <source>
        <dbReference type="ARBA" id="ARBA00023172"/>
    </source>
</evidence>
<keyword evidence="3" id="KW-1185">Reference proteome</keyword>
<dbReference type="SUPFAM" id="SSF56349">
    <property type="entry name" value="DNA breaking-rejoining enzymes"/>
    <property type="match status" value="1"/>
</dbReference>
<dbReference type="GO" id="GO:0003677">
    <property type="term" value="F:DNA binding"/>
    <property type="evidence" value="ECO:0007669"/>
    <property type="project" value="InterPro"/>
</dbReference>
<protein>
    <recommendedName>
        <fullName evidence="4">Tyr recombinase domain-containing protein</fullName>
    </recommendedName>
</protein>
<gene>
    <name evidence="2" type="ORF">HNR12_005521</name>
</gene>
<evidence type="ECO:0008006" key="4">
    <source>
        <dbReference type="Google" id="ProtNLM"/>
    </source>
</evidence>
<dbReference type="Gene3D" id="1.10.443.10">
    <property type="entry name" value="Intergrase catalytic core"/>
    <property type="match status" value="1"/>
</dbReference>
<sequence>MSPSTAASGLGRVPGSDQAWLRAPILPGFTFNEGRHTHRTWLAEDGVPEVARAARLGHRMRGMGHVYEHVTPAMRDQVRSALEERRLRCLEALHPQERERLMEMVPQTGEHYRAHRRKEAL</sequence>
<dbReference type="AlphaFoldDB" id="A0A853BW17"/>